<feature type="active site" description="Nucleophile" evidence="2">
    <location>
        <position position="28"/>
    </location>
</feature>
<dbReference type="HAMAP" id="MF_00684">
    <property type="entry name" value="ac4C_amidohydr"/>
    <property type="match status" value="1"/>
</dbReference>
<feature type="active site" description="Proton acceptor" evidence="2">
    <location>
        <position position="25"/>
    </location>
</feature>
<dbReference type="STRING" id="1188252.A1QC_13760"/>
<proteinExistence type="inferred from homology"/>
<name>A0A1E5DZ69_9VIBR</name>
<dbReference type="RefSeq" id="WP_017023754.1">
    <property type="nucleotide sequence ID" value="NZ_AJYK02000115.1"/>
</dbReference>
<dbReference type="InterPro" id="IPR015947">
    <property type="entry name" value="PUA-like_sf"/>
</dbReference>
<dbReference type="InterPro" id="IPR007374">
    <property type="entry name" value="ASCH_domain"/>
</dbReference>
<dbReference type="PANTHER" id="PTHR38088:SF2">
    <property type="entry name" value="UCP029143 FAMILY PROTEIN"/>
    <property type="match status" value="1"/>
</dbReference>
<gene>
    <name evidence="4" type="ORF">A1QC_13760</name>
</gene>
<evidence type="ECO:0000259" key="3">
    <source>
        <dbReference type="SMART" id="SM01022"/>
    </source>
</evidence>
<comment type="function">
    <text evidence="2">Catalyzes the hydrolysis of N(4)-acetylcytidine (ac4C).</text>
</comment>
<dbReference type="Gene3D" id="2.30.130.30">
    <property type="entry name" value="Hypothetical protein"/>
    <property type="match status" value="1"/>
</dbReference>
<keyword evidence="1 2" id="KW-0378">Hydrolase</keyword>
<protein>
    <recommendedName>
        <fullName evidence="2">N(4)-acetylcytidine amidohydrolase</fullName>
        <shortName evidence="2">ac4C amidohydrolase</shortName>
        <ecNumber evidence="2">3.5.1.135</ecNumber>
    </recommendedName>
</protein>
<comment type="catalytic activity">
    <reaction evidence="2">
        <text>N(4)-acetylcytidine + H2O = cytidine + acetate + H(+)</text>
        <dbReference type="Rhea" id="RHEA:62932"/>
        <dbReference type="ChEBI" id="CHEBI:15377"/>
        <dbReference type="ChEBI" id="CHEBI:15378"/>
        <dbReference type="ChEBI" id="CHEBI:17562"/>
        <dbReference type="ChEBI" id="CHEBI:30089"/>
        <dbReference type="ChEBI" id="CHEBI:70989"/>
        <dbReference type="EC" id="3.5.1.135"/>
    </reaction>
</comment>
<evidence type="ECO:0000256" key="2">
    <source>
        <dbReference type="HAMAP-Rule" id="MF_00684"/>
    </source>
</evidence>
<dbReference type="SMART" id="SM01022">
    <property type="entry name" value="ASCH"/>
    <property type="match status" value="1"/>
</dbReference>
<dbReference type="Proteomes" id="UP000094070">
    <property type="component" value="Unassembled WGS sequence"/>
</dbReference>
<feature type="active site" description="Proton donor" evidence="2">
    <location>
        <position position="78"/>
    </location>
</feature>
<dbReference type="NCBIfam" id="NF003443">
    <property type="entry name" value="PRK04980.1"/>
    <property type="match status" value="1"/>
</dbReference>
<organism evidence="4 5">
    <name type="scientific">Vibrio rumoiensis 1S-45</name>
    <dbReference type="NCBI Taxonomy" id="1188252"/>
    <lineage>
        <taxon>Bacteria</taxon>
        <taxon>Pseudomonadati</taxon>
        <taxon>Pseudomonadota</taxon>
        <taxon>Gammaproteobacteria</taxon>
        <taxon>Vibrionales</taxon>
        <taxon>Vibrionaceae</taxon>
        <taxon>Vibrio</taxon>
    </lineage>
</organism>
<dbReference type="AlphaFoldDB" id="A0A1E5DZ69"/>
<comment type="catalytic activity">
    <reaction evidence="2">
        <text>N(4)-acetylcytosine + H2O = cytosine + acetate + H(+)</text>
        <dbReference type="Rhea" id="RHEA:62940"/>
        <dbReference type="ChEBI" id="CHEBI:15377"/>
        <dbReference type="ChEBI" id="CHEBI:15378"/>
        <dbReference type="ChEBI" id="CHEBI:16040"/>
        <dbReference type="ChEBI" id="CHEBI:30089"/>
        <dbReference type="ChEBI" id="CHEBI:146134"/>
        <dbReference type="EC" id="3.5.1.135"/>
    </reaction>
</comment>
<dbReference type="InterPro" id="IPR008314">
    <property type="entry name" value="AC4CH"/>
</dbReference>
<comment type="catalytic activity">
    <reaction evidence="2">
        <text>N(4)-acetyl-2'-deoxycytidine + H2O = 2'-deoxycytidine + acetate + H(+)</text>
        <dbReference type="Rhea" id="RHEA:62936"/>
        <dbReference type="ChEBI" id="CHEBI:15377"/>
        <dbReference type="ChEBI" id="CHEBI:15378"/>
        <dbReference type="ChEBI" id="CHEBI:15698"/>
        <dbReference type="ChEBI" id="CHEBI:30089"/>
        <dbReference type="ChEBI" id="CHEBI:146133"/>
        <dbReference type="EC" id="3.5.1.135"/>
    </reaction>
</comment>
<dbReference type="Pfam" id="PF04266">
    <property type="entry name" value="ASCH"/>
    <property type="match status" value="1"/>
</dbReference>
<dbReference type="PANTHER" id="PTHR38088">
    <property type="entry name" value="UCP029143 FAMILY PROTEIN"/>
    <property type="match status" value="1"/>
</dbReference>
<dbReference type="CDD" id="cd06552">
    <property type="entry name" value="ASCH_yqfb_like"/>
    <property type="match status" value="1"/>
</dbReference>
<dbReference type="EMBL" id="AJYK02000115">
    <property type="protein sequence ID" value="OEF22598.1"/>
    <property type="molecule type" value="Genomic_DNA"/>
</dbReference>
<dbReference type="SUPFAM" id="SSF88697">
    <property type="entry name" value="PUA domain-like"/>
    <property type="match status" value="1"/>
</dbReference>
<dbReference type="GO" id="GO:0005829">
    <property type="term" value="C:cytosol"/>
    <property type="evidence" value="ECO:0007669"/>
    <property type="project" value="TreeGrafter"/>
</dbReference>
<dbReference type="eggNOG" id="COG3097">
    <property type="taxonomic scope" value="Bacteria"/>
</dbReference>
<dbReference type="GO" id="GO:0016813">
    <property type="term" value="F:hydrolase activity, acting on carbon-nitrogen (but not peptide) bonds, in linear amidines"/>
    <property type="evidence" value="ECO:0007669"/>
    <property type="project" value="UniProtKB-UniRule"/>
</dbReference>
<comment type="similarity">
    <text evidence="2">Belongs to the N(4)-acetylcytidine amidohydrolase family.</text>
</comment>
<dbReference type="EC" id="3.5.1.135" evidence="2"/>
<evidence type="ECO:0000256" key="1">
    <source>
        <dbReference type="ARBA" id="ARBA00022801"/>
    </source>
</evidence>
<keyword evidence="5" id="KW-1185">Reference proteome</keyword>
<dbReference type="OrthoDB" id="8590202at2"/>
<sequence>MTSSATPTEMTFFARFEADILAGKKTITIRDEAESHYVPGSIVTVSTLEAGRVFCQLRILNVDAVLCSELNDFHAEQENMTLPQLQSVIQEIYPNIEQLYVIHYQLISTSN</sequence>
<evidence type="ECO:0000313" key="4">
    <source>
        <dbReference type="EMBL" id="OEF22598.1"/>
    </source>
</evidence>
<reference evidence="4 5" key="1">
    <citation type="journal article" date="2012" name="Science">
        <title>Ecological populations of bacteria act as socially cohesive units of antibiotic production and resistance.</title>
        <authorList>
            <person name="Cordero O.X."/>
            <person name="Wildschutte H."/>
            <person name="Kirkup B."/>
            <person name="Proehl S."/>
            <person name="Ngo L."/>
            <person name="Hussain F."/>
            <person name="Le Roux F."/>
            <person name="Mincer T."/>
            <person name="Polz M.F."/>
        </authorList>
    </citation>
    <scope>NUCLEOTIDE SEQUENCE [LARGE SCALE GENOMIC DNA]</scope>
    <source>
        <strain evidence="4 5">1S-45</strain>
    </source>
</reference>
<evidence type="ECO:0000313" key="5">
    <source>
        <dbReference type="Proteomes" id="UP000094070"/>
    </source>
</evidence>
<feature type="domain" description="ASCH" evidence="3">
    <location>
        <begin position="10"/>
        <end position="108"/>
    </location>
</feature>
<comment type="caution">
    <text evidence="4">The sequence shown here is derived from an EMBL/GenBank/DDBJ whole genome shotgun (WGS) entry which is preliminary data.</text>
</comment>
<dbReference type="PIRSF" id="PIRSF029143">
    <property type="entry name" value="UCP029143"/>
    <property type="match status" value="1"/>
</dbReference>
<accession>A0A1E5DZ69</accession>